<organism evidence="2 3">
    <name type="scientific">Silvanigrella paludirubra</name>
    <dbReference type="NCBI Taxonomy" id="2499159"/>
    <lineage>
        <taxon>Bacteria</taxon>
        <taxon>Pseudomonadati</taxon>
        <taxon>Bdellovibrionota</taxon>
        <taxon>Oligoflexia</taxon>
        <taxon>Silvanigrellales</taxon>
        <taxon>Silvanigrellaceae</taxon>
        <taxon>Silvanigrella</taxon>
    </lineage>
</organism>
<protein>
    <submittedName>
        <fullName evidence="2">Transporter substrate-binding domain-containing protein</fullName>
    </submittedName>
</protein>
<evidence type="ECO:0000259" key="1">
    <source>
        <dbReference type="Pfam" id="PF00497"/>
    </source>
</evidence>
<dbReference type="SUPFAM" id="SSF53850">
    <property type="entry name" value="Periplasmic binding protein-like II"/>
    <property type="match status" value="1"/>
</dbReference>
<dbReference type="InterPro" id="IPR001638">
    <property type="entry name" value="Solute-binding_3/MltF_N"/>
</dbReference>
<evidence type="ECO:0000313" key="3">
    <source>
        <dbReference type="Proteomes" id="UP000437748"/>
    </source>
</evidence>
<dbReference type="PANTHER" id="PTHR38834:SF3">
    <property type="entry name" value="SOLUTE-BINDING PROTEIN FAMILY 3_N-TERMINAL DOMAIN-CONTAINING PROTEIN"/>
    <property type="match status" value="1"/>
</dbReference>
<evidence type="ECO:0000313" key="2">
    <source>
        <dbReference type="EMBL" id="KAB8040649.1"/>
    </source>
</evidence>
<keyword evidence="3" id="KW-1185">Reference proteome</keyword>
<feature type="domain" description="Solute-binding protein family 3/N-terminal" evidence="1">
    <location>
        <begin position="43"/>
        <end position="253"/>
    </location>
</feature>
<proteinExistence type="predicted"/>
<comment type="caution">
    <text evidence="2">The sequence shown here is derived from an EMBL/GenBank/DDBJ whole genome shotgun (WGS) entry which is preliminary data.</text>
</comment>
<dbReference type="OrthoDB" id="5297752at2"/>
<sequence length="265" mass="31567">MIVIYIKNNLIYKFIKFFILLLFQFIFIFKVFAIKNTYEIELDNNPPYSILDSSSKQKGIFYEIINAAFKAANIKFKFSLKENLIHRTKEEINSQFVIYYLFRTPEREYKYHWIHPLIEEQTCVFNMRTSKEITSINNLKNLRIIGTLAGGSGESILRSFGLENKMYFCPSEEICINRLKSHEIEAWIAPKVKALYFINKYHIQNELNHFFQIYESQIWLASTLNLSTKDEEELRIAIQKFIKTTQYSAIMKKYDMSSYQNNITH</sequence>
<dbReference type="Pfam" id="PF00497">
    <property type="entry name" value="SBP_bac_3"/>
    <property type="match status" value="1"/>
</dbReference>
<dbReference type="RefSeq" id="WP_153418165.1">
    <property type="nucleotide sequence ID" value="NZ_WFLM01000001.1"/>
</dbReference>
<dbReference type="Proteomes" id="UP000437748">
    <property type="component" value="Unassembled WGS sequence"/>
</dbReference>
<name>A0A6N6VXB7_9BACT</name>
<reference evidence="2 3" key="1">
    <citation type="submission" date="2019-10" db="EMBL/GenBank/DDBJ databases">
        <title>New species of Slilvanegrellaceae.</title>
        <authorList>
            <person name="Pitt A."/>
            <person name="Hahn M.W."/>
        </authorList>
    </citation>
    <scope>NUCLEOTIDE SEQUENCE [LARGE SCALE GENOMIC DNA]</scope>
    <source>
        <strain evidence="2 3">SP-Ram-0.45-NSY-1</strain>
    </source>
</reference>
<dbReference type="Gene3D" id="3.40.190.10">
    <property type="entry name" value="Periplasmic binding protein-like II"/>
    <property type="match status" value="2"/>
</dbReference>
<dbReference type="AlphaFoldDB" id="A0A6N6VXB7"/>
<accession>A0A6N6VXB7</accession>
<gene>
    <name evidence="2" type="ORF">GCL60_01635</name>
</gene>
<dbReference type="PANTHER" id="PTHR38834">
    <property type="entry name" value="PERIPLASMIC SUBSTRATE BINDING PROTEIN FAMILY 3"/>
    <property type="match status" value="1"/>
</dbReference>
<dbReference type="EMBL" id="WFLM01000001">
    <property type="protein sequence ID" value="KAB8040649.1"/>
    <property type="molecule type" value="Genomic_DNA"/>
</dbReference>